<evidence type="ECO:0000313" key="3">
    <source>
        <dbReference type="Proteomes" id="UP000053477"/>
    </source>
</evidence>
<organism evidence="2 3">
    <name type="scientific">Schizopora paradoxa</name>
    <dbReference type="NCBI Taxonomy" id="27342"/>
    <lineage>
        <taxon>Eukaryota</taxon>
        <taxon>Fungi</taxon>
        <taxon>Dikarya</taxon>
        <taxon>Basidiomycota</taxon>
        <taxon>Agaricomycotina</taxon>
        <taxon>Agaricomycetes</taxon>
        <taxon>Hymenochaetales</taxon>
        <taxon>Schizoporaceae</taxon>
        <taxon>Schizopora</taxon>
    </lineage>
</organism>
<dbReference type="InParanoid" id="A0A0H2R3W7"/>
<gene>
    <name evidence="2" type="ORF">SCHPADRAFT_688617</name>
</gene>
<sequence length="253" mass="29474">MNLVRGMKTLYVRNRRRRSWQLRVLRPKNEEHVAIANRAIAFRRRSKFAHNSHLHHPLISRQPIDRIDRGLTIEDRPTPCRVSRDTSPTETQLPRWATTNLTFDHPRTTASVHRPPRGGEYVDEMADADVTVRRRRFAVWMNAALGEEDAGRTVGSVRLLVVHSCDLDNAEREMDELRRIGNDDGNADWMEKGKLERLCCCRFVECHPALVIEKQSERNWTRQDELEGQRGSSRLENGEREHSSYRGDLEAYV</sequence>
<protein>
    <submittedName>
        <fullName evidence="2">Uncharacterized protein</fullName>
    </submittedName>
</protein>
<feature type="compositionally biased region" description="Basic and acidic residues" evidence="1">
    <location>
        <begin position="236"/>
        <end position="253"/>
    </location>
</feature>
<reference evidence="2 3" key="1">
    <citation type="submission" date="2015-04" db="EMBL/GenBank/DDBJ databases">
        <title>Complete genome sequence of Schizopora paradoxa KUC8140, a cosmopolitan wood degrader in East Asia.</title>
        <authorList>
            <consortium name="DOE Joint Genome Institute"/>
            <person name="Min B."/>
            <person name="Park H."/>
            <person name="Jang Y."/>
            <person name="Kim J.-J."/>
            <person name="Kim K.H."/>
            <person name="Pangilinan J."/>
            <person name="Lipzen A."/>
            <person name="Riley R."/>
            <person name="Grigoriev I.V."/>
            <person name="Spatafora J.W."/>
            <person name="Choi I.-G."/>
        </authorList>
    </citation>
    <scope>NUCLEOTIDE SEQUENCE [LARGE SCALE GENOMIC DNA]</scope>
    <source>
        <strain evidence="2 3">KUC8140</strain>
    </source>
</reference>
<accession>A0A0H2R3W7</accession>
<dbReference type="Proteomes" id="UP000053477">
    <property type="component" value="Unassembled WGS sequence"/>
</dbReference>
<name>A0A0H2R3W7_9AGAM</name>
<keyword evidence="3" id="KW-1185">Reference proteome</keyword>
<dbReference type="EMBL" id="KQ086201">
    <property type="protein sequence ID" value="KLO06509.1"/>
    <property type="molecule type" value="Genomic_DNA"/>
</dbReference>
<dbReference type="AlphaFoldDB" id="A0A0H2R3W7"/>
<feature type="region of interest" description="Disordered" evidence="1">
    <location>
        <begin position="221"/>
        <end position="253"/>
    </location>
</feature>
<evidence type="ECO:0000313" key="2">
    <source>
        <dbReference type="EMBL" id="KLO06509.1"/>
    </source>
</evidence>
<evidence type="ECO:0000256" key="1">
    <source>
        <dbReference type="SAM" id="MobiDB-lite"/>
    </source>
</evidence>
<proteinExistence type="predicted"/>